<dbReference type="EMBL" id="BART01036729">
    <property type="protein sequence ID" value="GAH13886.1"/>
    <property type="molecule type" value="Genomic_DNA"/>
</dbReference>
<gene>
    <name evidence="1" type="ORF">S01H4_61798</name>
</gene>
<proteinExistence type="predicted"/>
<accession>X1CZC2</accession>
<protein>
    <submittedName>
        <fullName evidence="1">Uncharacterized protein</fullName>
    </submittedName>
</protein>
<dbReference type="AlphaFoldDB" id="X1CZC2"/>
<sequence length="166" mass="18120">SAEEALLTFVVNSVRLALETEVTLDWAGKVHEEIPVKSTVELELQYKCPADVHITDHRVSLSNSVIIAKEPEFRNPPSKEESWLIKFTPVLSGDGVIGPYTVTLEGDQVLVHKHSNVINFNIARAPSDIAILVLPERVSCSLGDEAGLEIELKNSGDGPADRILVT</sequence>
<name>X1CZC2_9ZZZZ</name>
<evidence type="ECO:0000313" key="1">
    <source>
        <dbReference type="EMBL" id="GAH13886.1"/>
    </source>
</evidence>
<feature type="non-terminal residue" evidence="1">
    <location>
        <position position="166"/>
    </location>
</feature>
<organism evidence="1">
    <name type="scientific">marine sediment metagenome</name>
    <dbReference type="NCBI Taxonomy" id="412755"/>
    <lineage>
        <taxon>unclassified sequences</taxon>
        <taxon>metagenomes</taxon>
        <taxon>ecological metagenomes</taxon>
    </lineage>
</organism>
<comment type="caution">
    <text evidence="1">The sequence shown here is derived from an EMBL/GenBank/DDBJ whole genome shotgun (WGS) entry which is preliminary data.</text>
</comment>
<reference evidence="1" key="1">
    <citation type="journal article" date="2014" name="Front. Microbiol.">
        <title>High frequency of phylogenetically diverse reductive dehalogenase-homologous genes in deep subseafloor sedimentary metagenomes.</title>
        <authorList>
            <person name="Kawai M."/>
            <person name="Futagami T."/>
            <person name="Toyoda A."/>
            <person name="Takaki Y."/>
            <person name="Nishi S."/>
            <person name="Hori S."/>
            <person name="Arai W."/>
            <person name="Tsubouchi T."/>
            <person name="Morono Y."/>
            <person name="Uchiyama I."/>
            <person name="Ito T."/>
            <person name="Fujiyama A."/>
            <person name="Inagaki F."/>
            <person name="Takami H."/>
        </authorList>
    </citation>
    <scope>NUCLEOTIDE SEQUENCE</scope>
    <source>
        <strain evidence="1">Expedition CK06-06</strain>
    </source>
</reference>
<feature type="non-terminal residue" evidence="1">
    <location>
        <position position="1"/>
    </location>
</feature>